<organism evidence="1">
    <name type="scientific">uncultured Caudovirales phage</name>
    <dbReference type="NCBI Taxonomy" id="2100421"/>
    <lineage>
        <taxon>Viruses</taxon>
        <taxon>Duplodnaviria</taxon>
        <taxon>Heunggongvirae</taxon>
        <taxon>Uroviricota</taxon>
        <taxon>Caudoviricetes</taxon>
        <taxon>Peduoviridae</taxon>
        <taxon>Maltschvirus</taxon>
        <taxon>Maltschvirus maltsch</taxon>
    </lineage>
</organism>
<accession>A0A6J5SQU7</accession>
<protein>
    <submittedName>
        <fullName evidence="1">Uncharacterized protein</fullName>
    </submittedName>
</protein>
<reference evidence="1" key="1">
    <citation type="submission" date="2020-05" db="EMBL/GenBank/DDBJ databases">
        <authorList>
            <person name="Chiriac C."/>
            <person name="Salcher M."/>
            <person name="Ghai R."/>
            <person name="Kavagutti S V."/>
        </authorList>
    </citation>
    <scope>NUCLEOTIDE SEQUENCE</scope>
</reference>
<gene>
    <name evidence="1" type="ORF">UFOVP1590_2</name>
</gene>
<evidence type="ECO:0000313" key="1">
    <source>
        <dbReference type="EMBL" id="CAB4216877.1"/>
    </source>
</evidence>
<name>A0A6J5SQU7_9CAUD</name>
<sequence>MKYDKPLVEIIWNDAETTHGWELDADIDSEQVPIVTVGFLVTKGDHVVVIASSIDQATGGQSNSRIKIPIAMVSSIKELNVTYKKLKVTSPSPVSDEVLVPLIASEIENQTLI</sequence>
<proteinExistence type="predicted"/>
<dbReference type="EMBL" id="LR797443">
    <property type="protein sequence ID" value="CAB4216877.1"/>
    <property type="molecule type" value="Genomic_DNA"/>
</dbReference>